<dbReference type="SUPFAM" id="SSF56219">
    <property type="entry name" value="DNase I-like"/>
    <property type="match status" value="1"/>
</dbReference>
<evidence type="ECO:0000256" key="1">
    <source>
        <dbReference type="SAM" id="MobiDB-lite"/>
    </source>
</evidence>
<evidence type="ECO:0000259" key="2">
    <source>
        <dbReference type="SMART" id="SM00128"/>
    </source>
</evidence>
<sequence>MEAKHNERPDGNGTDEDSIKPVSSLLSHFENLAHLNPKSHHPTAASTHESRSAFLETPNVVTSRASLDLPRPDPSNWSSSSSSSSSHARSAAHSPSSSRWLHTARHNHASVTATNTDGFQGRRMPARPVSMNVSSAQWKAPVLTIDTPRTASQTCVIPATENRSREIRTVPEPPPPRRPPSSQSRPSSRPCTPVTDSSGVVIWAEGRARDAKNGLKAASLPPPVNRAEKPKIPATTKNTTAVPRWENAKSLAPASERISVGVEASPFSTPPSSPEKAPPGTIATNGDSSNRIPPLYSTAERGPRRAFPDPTPFRYPRRSATFEAEHDGSSGPRSATTVLTRDIKHPPPPIPMKRSETDLSGRRSARDPRDKQYTSDNLEDRPGLPPRAQARISRRGAPSQTGIQPSSDLAPRRSFDILSRSTITSNFSVRVGSEQTDPHFPPPPQRDTAVPGGRIHANSKTQPPSTPTQFARSPMRSVECLSTPPASNQRQTSRSTRIESEESEPPFDDAPIPRTDYPDFSNTNRRPPIFKSGTRSIHTKHDVRVFDVCGNYACTTGYFTRVWDLVSGEQVLGLNHGETVKGLCIAFKPGNTMDDEGKLLWLGTNAGEIHEVDIQTQSIVSSRTLPSRREIIKIYRHKKELWTLDDEGKLLLWPPDESGSPNLQYSYSHPYDRVAKGHTFSMVVGDLLWLASGKEVRVYRPNSKDADFQVLKGPFGKSDAGEITSGTTSPKDGGLVYLGHADGKVSIYSAQDYSCRATLNVSLYKINCLAMVGDYLWAGYKTGMIYVYDISTSPWTVKKDWQAHDQAVCGLLLDSSSVWTVNRLQAVSLGTDNYIRLWDAMLEDDWLEARMHDRDVEYCHFREITAAVLTWNAGATVPGNLRDSKFIRDVVHPESPPDILVFGFQELVDLENKKITAKSILMSSKKKDSADKEHMSRQYRVWKDYLASCIHDIMPIDQPYVLLHTSNLIGLFTCVFVKQEERQRIRGISATEVKRGMGGLHGNKGALVFRFILDDSSLCFINCHLAAGQSQTTHRNNDIAAILESSSLPPESSYSSRIDLFVGGGDGTMILDHEICILNGDLNYRIDSMPRNTIIEAVKARNLPKLLDRDQLLASRRKNPGFRLRAFNEAPITFSPTYKYDVGTDQYDSSEKKRSPAWCDRLLYRGVGRIKQLEYRRHEVKVSDHRPVSGLFKMRIKTISPEKRTNVWVTCQEEFRKEKRRLATDASIDYLVRILGLDPQEARSLISTTPGTK</sequence>
<dbReference type="GO" id="GO:0004439">
    <property type="term" value="F:phosphatidylinositol-4,5-bisphosphate 5-phosphatase activity"/>
    <property type="evidence" value="ECO:0007669"/>
    <property type="project" value="TreeGrafter"/>
</dbReference>
<gene>
    <name evidence="3" type="primary">NIT15</name>
    <name evidence="3" type="ORF">I7I51_07479</name>
</gene>
<feature type="region of interest" description="Disordered" evidence="1">
    <location>
        <begin position="428"/>
        <end position="533"/>
    </location>
</feature>
<feature type="region of interest" description="Disordered" evidence="1">
    <location>
        <begin position="1"/>
        <end position="100"/>
    </location>
</feature>
<dbReference type="VEuPathDB" id="FungiDB:I7I51_07479"/>
<dbReference type="Proteomes" id="UP000663671">
    <property type="component" value="Chromosome 2"/>
</dbReference>
<feature type="compositionally biased region" description="Low complexity" evidence="1">
    <location>
        <begin position="74"/>
        <end position="100"/>
    </location>
</feature>
<dbReference type="InterPro" id="IPR001680">
    <property type="entry name" value="WD40_rpt"/>
</dbReference>
<dbReference type="EMBL" id="CP069109">
    <property type="protein sequence ID" value="QSS58057.1"/>
    <property type="molecule type" value="Genomic_DNA"/>
</dbReference>
<feature type="compositionally biased region" description="Low complexity" evidence="1">
    <location>
        <begin position="180"/>
        <end position="190"/>
    </location>
</feature>
<dbReference type="InterPro" id="IPR036691">
    <property type="entry name" value="Endo/exonu/phosph_ase_sf"/>
</dbReference>
<feature type="region of interest" description="Disordered" evidence="1">
    <location>
        <begin position="213"/>
        <end position="413"/>
    </location>
</feature>
<dbReference type="SMART" id="SM00128">
    <property type="entry name" value="IPPc"/>
    <property type="match status" value="1"/>
</dbReference>
<dbReference type="Pfam" id="PF22669">
    <property type="entry name" value="Exo_endo_phos2"/>
    <property type="match status" value="1"/>
</dbReference>
<evidence type="ECO:0000313" key="3">
    <source>
        <dbReference type="EMBL" id="QSS58057.1"/>
    </source>
</evidence>
<dbReference type="SUPFAM" id="SSF50978">
    <property type="entry name" value="WD40 repeat-like"/>
    <property type="match status" value="1"/>
</dbReference>
<dbReference type="FunFam" id="3.60.10.10:FF:000036">
    <property type="entry name" value="Inositol polyphosphate phosphatase, putative"/>
    <property type="match status" value="1"/>
</dbReference>
<feature type="compositionally biased region" description="Polar residues" evidence="1">
    <location>
        <begin position="282"/>
        <end position="291"/>
    </location>
</feature>
<dbReference type="Gene3D" id="3.60.10.10">
    <property type="entry name" value="Endonuclease/exonuclease/phosphatase"/>
    <property type="match status" value="1"/>
</dbReference>
<dbReference type="Gene3D" id="2.130.10.10">
    <property type="entry name" value="YVTN repeat-like/Quinoprotein amine dehydrogenase"/>
    <property type="match status" value="1"/>
</dbReference>
<dbReference type="OrthoDB" id="2248459at2759"/>
<dbReference type="SMART" id="SM00320">
    <property type="entry name" value="WD40"/>
    <property type="match status" value="3"/>
</dbReference>
<feature type="domain" description="Inositol polyphosphate-related phosphatase" evidence="2">
    <location>
        <begin position="862"/>
        <end position="1200"/>
    </location>
</feature>
<dbReference type="PANTHER" id="PTHR11200:SF240">
    <property type="entry name" value="INOSITOL POLYPHOSPHATE 5-PHOSPHATASE C9G1.10C-RELATED"/>
    <property type="match status" value="1"/>
</dbReference>
<feature type="compositionally biased region" description="Polar residues" evidence="1">
    <location>
        <begin position="398"/>
        <end position="407"/>
    </location>
</feature>
<evidence type="ECO:0000313" key="4">
    <source>
        <dbReference type="Proteomes" id="UP000663671"/>
    </source>
</evidence>
<dbReference type="PANTHER" id="PTHR11200">
    <property type="entry name" value="INOSITOL 5-PHOSPHATASE"/>
    <property type="match status" value="1"/>
</dbReference>
<organism evidence="3 4">
    <name type="scientific">Ajellomyces capsulatus</name>
    <name type="common">Darling's disease fungus</name>
    <name type="synonym">Histoplasma capsulatum</name>
    <dbReference type="NCBI Taxonomy" id="5037"/>
    <lineage>
        <taxon>Eukaryota</taxon>
        <taxon>Fungi</taxon>
        <taxon>Dikarya</taxon>
        <taxon>Ascomycota</taxon>
        <taxon>Pezizomycotina</taxon>
        <taxon>Eurotiomycetes</taxon>
        <taxon>Eurotiomycetidae</taxon>
        <taxon>Onygenales</taxon>
        <taxon>Ajellomycetaceae</taxon>
        <taxon>Histoplasma</taxon>
    </lineage>
</organism>
<protein>
    <submittedName>
        <fullName evidence="3">Type I inositol-1,4,5-trisphosphate 5-phosphatase</fullName>
    </submittedName>
</protein>
<feature type="region of interest" description="Disordered" evidence="1">
    <location>
        <begin position="151"/>
        <end position="200"/>
    </location>
</feature>
<feature type="compositionally biased region" description="Polar residues" evidence="1">
    <location>
        <begin position="458"/>
        <end position="471"/>
    </location>
</feature>
<dbReference type="InterPro" id="IPR000300">
    <property type="entry name" value="IPPc"/>
</dbReference>
<dbReference type="InterPro" id="IPR036322">
    <property type="entry name" value="WD40_repeat_dom_sf"/>
</dbReference>
<feature type="compositionally biased region" description="Basic and acidic residues" evidence="1">
    <location>
        <begin position="1"/>
        <end position="10"/>
    </location>
</feature>
<proteinExistence type="predicted"/>
<reference evidence="3" key="1">
    <citation type="submission" date="2021-01" db="EMBL/GenBank/DDBJ databases">
        <title>Chromosome-level genome assembly of a human fungal pathogen reveals clustering of transcriptionally co-regulated genes.</title>
        <authorList>
            <person name="Voorhies M."/>
            <person name="Cohen S."/>
            <person name="Shea T.P."/>
            <person name="Petrus S."/>
            <person name="Munoz J.F."/>
            <person name="Poplawski S."/>
            <person name="Goldman W.E."/>
            <person name="Michael T."/>
            <person name="Cuomo C.A."/>
            <person name="Sil A."/>
            <person name="Beyhan S."/>
        </authorList>
    </citation>
    <scope>NUCLEOTIDE SEQUENCE</scope>
    <source>
        <strain evidence="3">WU24</strain>
    </source>
</reference>
<name>A0A8A1M1I6_AJECA</name>
<dbReference type="InterPro" id="IPR046985">
    <property type="entry name" value="IP5"/>
</dbReference>
<dbReference type="AlphaFoldDB" id="A0A8A1M1I6"/>
<dbReference type="InterPro" id="IPR015943">
    <property type="entry name" value="WD40/YVTN_repeat-like_dom_sf"/>
</dbReference>
<accession>A0A8A1M1I6</accession>
<feature type="compositionally biased region" description="Pro residues" evidence="1">
    <location>
        <begin position="268"/>
        <end position="277"/>
    </location>
</feature>
<dbReference type="GO" id="GO:0046856">
    <property type="term" value="P:phosphatidylinositol dephosphorylation"/>
    <property type="evidence" value="ECO:0007669"/>
    <property type="project" value="InterPro"/>
</dbReference>
<feature type="compositionally biased region" description="Basic and acidic residues" evidence="1">
    <location>
        <begin position="353"/>
        <end position="382"/>
    </location>
</feature>